<evidence type="ECO:0000256" key="2">
    <source>
        <dbReference type="ARBA" id="ARBA00023067"/>
    </source>
</evidence>
<sequence>MTETYNKKLLGEAIAEKLDVSKKQANEFVDAFLEEVKGILEEKGTVDLAGFGKFEVRHRAARDGFNPQTKEKIRIEASHSVGFKPAKALKDAVK</sequence>
<evidence type="ECO:0000313" key="5">
    <source>
        <dbReference type="EMBL" id="QNN60418.1"/>
    </source>
</evidence>
<evidence type="ECO:0000256" key="1">
    <source>
        <dbReference type="ARBA" id="ARBA00010529"/>
    </source>
</evidence>
<dbReference type="SUPFAM" id="SSF47729">
    <property type="entry name" value="IHF-like DNA-binding proteins"/>
    <property type="match status" value="1"/>
</dbReference>
<dbReference type="Gene3D" id="4.10.520.10">
    <property type="entry name" value="IHF-like DNA-binding proteins"/>
    <property type="match status" value="1"/>
</dbReference>
<dbReference type="InterPro" id="IPR020816">
    <property type="entry name" value="Histone-like_DNA-bd_CS"/>
</dbReference>
<evidence type="ECO:0000256" key="3">
    <source>
        <dbReference type="ARBA" id="ARBA00023125"/>
    </source>
</evidence>
<evidence type="ECO:0000313" key="6">
    <source>
        <dbReference type="Proteomes" id="UP000515928"/>
    </source>
</evidence>
<comment type="similarity">
    <text evidence="1 4">Belongs to the bacterial histone-like protein family.</text>
</comment>
<dbReference type="PANTHER" id="PTHR33175">
    <property type="entry name" value="DNA-BINDING PROTEIN HU"/>
    <property type="match status" value="1"/>
</dbReference>
<keyword evidence="3 5" id="KW-0238">DNA-binding</keyword>
<keyword evidence="2" id="KW-0226">DNA condensation</keyword>
<organism evidence="5 6">
    <name type="scientific">Erysipelothrix inopinata</name>
    <dbReference type="NCBI Taxonomy" id="225084"/>
    <lineage>
        <taxon>Bacteria</taxon>
        <taxon>Bacillati</taxon>
        <taxon>Bacillota</taxon>
        <taxon>Erysipelotrichia</taxon>
        <taxon>Erysipelotrichales</taxon>
        <taxon>Erysipelotrichaceae</taxon>
        <taxon>Erysipelothrix</taxon>
    </lineage>
</organism>
<dbReference type="InterPro" id="IPR010992">
    <property type="entry name" value="IHF-like_DNA-bd_dom_sf"/>
</dbReference>
<dbReference type="GO" id="GO:0030527">
    <property type="term" value="F:structural constituent of chromatin"/>
    <property type="evidence" value="ECO:0007669"/>
    <property type="project" value="InterPro"/>
</dbReference>
<gene>
    <name evidence="5" type="ORF">H9L01_08575</name>
</gene>
<dbReference type="SMART" id="SM00411">
    <property type="entry name" value="BHL"/>
    <property type="match status" value="1"/>
</dbReference>
<dbReference type="AlphaFoldDB" id="A0A7G9RXU3"/>
<keyword evidence="6" id="KW-1185">Reference proteome</keyword>
<dbReference type="PANTHER" id="PTHR33175:SF3">
    <property type="entry name" value="DNA-BINDING PROTEIN HU-BETA"/>
    <property type="match status" value="1"/>
</dbReference>
<proteinExistence type="inferred from homology"/>
<dbReference type="InterPro" id="IPR000119">
    <property type="entry name" value="Hist_DNA-bd"/>
</dbReference>
<evidence type="ECO:0000256" key="4">
    <source>
        <dbReference type="RuleBase" id="RU003939"/>
    </source>
</evidence>
<dbReference type="Proteomes" id="UP000515928">
    <property type="component" value="Chromosome"/>
</dbReference>
<reference evidence="5 6" key="1">
    <citation type="submission" date="2020-08" db="EMBL/GenBank/DDBJ databases">
        <title>Genome sequence of Erysipelothrix inopinata DSM 15511T.</title>
        <authorList>
            <person name="Hyun D.-W."/>
            <person name="Bae J.-W."/>
        </authorList>
    </citation>
    <scope>NUCLEOTIDE SEQUENCE [LARGE SCALE GENOMIC DNA]</scope>
    <source>
        <strain evidence="5 6">DSM 15511</strain>
    </source>
</reference>
<name>A0A7G9RXU3_9FIRM</name>
<dbReference type="PROSITE" id="PS00045">
    <property type="entry name" value="HISTONE_LIKE"/>
    <property type="match status" value="1"/>
</dbReference>
<protein>
    <submittedName>
        <fullName evidence="5">HU family DNA-binding protein</fullName>
    </submittedName>
</protein>
<dbReference type="CDD" id="cd13831">
    <property type="entry name" value="HU"/>
    <property type="match status" value="1"/>
</dbReference>
<dbReference type="GO" id="GO:0003677">
    <property type="term" value="F:DNA binding"/>
    <property type="evidence" value="ECO:0007669"/>
    <property type="project" value="UniProtKB-KW"/>
</dbReference>
<dbReference type="Pfam" id="PF00216">
    <property type="entry name" value="Bac_DNA_binding"/>
    <property type="match status" value="1"/>
</dbReference>
<dbReference type="KEGG" id="eio:H9L01_08575"/>
<dbReference type="RefSeq" id="WP_187533547.1">
    <property type="nucleotide sequence ID" value="NZ_CBCSHU010000004.1"/>
</dbReference>
<dbReference type="GO" id="GO:0030261">
    <property type="term" value="P:chromosome condensation"/>
    <property type="evidence" value="ECO:0007669"/>
    <property type="project" value="UniProtKB-KW"/>
</dbReference>
<dbReference type="EMBL" id="CP060715">
    <property type="protein sequence ID" value="QNN60418.1"/>
    <property type="molecule type" value="Genomic_DNA"/>
</dbReference>
<dbReference type="GO" id="GO:0005829">
    <property type="term" value="C:cytosol"/>
    <property type="evidence" value="ECO:0007669"/>
    <property type="project" value="TreeGrafter"/>
</dbReference>
<dbReference type="PRINTS" id="PR01727">
    <property type="entry name" value="DNABINDINGHU"/>
</dbReference>
<accession>A0A7G9RXU3</accession>